<dbReference type="RefSeq" id="XP_033693897.1">
    <property type="nucleotide sequence ID" value="XM_033838006.1"/>
</dbReference>
<dbReference type="AlphaFoldDB" id="A0A6J3PV85"/>
<dbReference type="InParanoid" id="A0A6J3PV85"/>
<organism evidence="2 3">
    <name type="scientific">Tursiops truncatus</name>
    <name type="common">Atlantic bottle-nosed dolphin</name>
    <name type="synonym">Delphinus truncatus</name>
    <dbReference type="NCBI Taxonomy" id="9739"/>
    <lineage>
        <taxon>Eukaryota</taxon>
        <taxon>Metazoa</taxon>
        <taxon>Chordata</taxon>
        <taxon>Craniata</taxon>
        <taxon>Vertebrata</taxon>
        <taxon>Euteleostomi</taxon>
        <taxon>Mammalia</taxon>
        <taxon>Eutheria</taxon>
        <taxon>Laurasiatheria</taxon>
        <taxon>Artiodactyla</taxon>
        <taxon>Whippomorpha</taxon>
        <taxon>Cetacea</taxon>
        <taxon>Odontoceti</taxon>
        <taxon>Delphinidae</taxon>
        <taxon>Tursiops</taxon>
    </lineage>
</organism>
<protein>
    <submittedName>
        <fullName evidence="3">Dapper homolog 3-like isoform X1</fullName>
    </submittedName>
</protein>
<evidence type="ECO:0000313" key="2">
    <source>
        <dbReference type="Proteomes" id="UP000245320"/>
    </source>
</evidence>
<keyword evidence="2" id="KW-1185">Reference proteome</keyword>
<proteinExistence type="predicted"/>
<reference evidence="3" key="1">
    <citation type="submission" date="2025-08" db="UniProtKB">
        <authorList>
            <consortium name="RefSeq"/>
        </authorList>
    </citation>
    <scope>IDENTIFICATION</scope>
    <source>
        <tissue evidence="3">Spleen</tissue>
    </source>
</reference>
<gene>
    <name evidence="3" type="primary">LOC117307808</name>
</gene>
<feature type="compositionally biased region" description="Basic and acidic residues" evidence="1">
    <location>
        <begin position="114"/>
        <end position="133"/>
    </location>
</feature>
<evidence type="ECO:0000313" key="3">
    <source>
        <dbReference type="RefSeq" id="XP_033693897.1"/>
    </source>
</evidence>
<feature type="region of interest" description="Disordered" evidence="1">
    <location>
        <begin position="1"/>
        <end position="156"/>
    </location>
</feature>
<sequence>MLPSRPPLASHPASSPAFSRSGRAPPPTRRVPGAKHELDSWPARRRRLARPALGRARSCPTTPGAGTRAGGEQGDPRLSGRQARHLPACAVRRPQCACPARPERSQTQTRSRRPQPEKSRRAESAERTAKEKEDMEQEFQTKGTGREERGSRDNTVVASEFSTLKYPF</sequence>
<name>A0A6J3PV85_TURTR</name>
<dbReference type="Proteomes" id="UP000245320">
    <property type="component" value="Chromosome 14"/>
</dbReference>
<accession>A0A6J3PV85</accession>
<feature type="compositionally biased region" description="Low complexity" evidence="1">
    <location>
        <begin position="50"/>
        <end position="66"/>
    </location>
</feature>
<evidence type="ECO:0000256" key="1">
    <source>
        <dbReference type="SAM" id="MobiDB-lite"/>
    </source>
</evidence>
<feature type="compositionally biased region" description="Low complexity" evidence="1">
    <location>
        <begin position="7"/>
        <end position="21"/>
    </location>
</feature>